<dbReference type="AlphaFoldDB" id="A0A8S1HDJ7"/>
<dbReference type="InterPro" id="IPR000156">
    <property type="entry name" value="Ran_bind_dom"/>
</dbReference>
<dbReference type="GO" id="GO:0006611">
    <property type="term" value="P:protein export from nucleus"/>
    <property type="evidence" value="ECO:0007669"/>
    <property type="project" value="TreeGrafter"/>
</dbReference>
<protein>
    <recommendedName>
        <fullName evidence="4">RanBD1 domain-containing protein</fullName>
    </recommendedName>
</protein>
<dbReference type="Gene3D" id="2.30.29.30">
    <property type="entry name" value="Pleckstrin-homology domain (PH domain)/Phosphotyrosine-binding domain (PTB)"/>
    <property type="match status" value="1"/>
</dbReference>
<accession>A0A8S1HDJ7</accession>
<feature type="compositionally biased region" description="Basic and acidic residues" evidence="3">
    <location>
        <begin position="142"/>
        <end position="157"/>
    </location>
</feature>
<dbReference type="InterPro" id="IPR045255">
    <property type="entry name" value="RanBP1-like"/>
</dbReference>
<feature type="region of interest" description="Disordered" evidence="3">
    <location>
        <begin position="30"/>
        <end position="51"/>
    </location>
</feature>
<dbReference type="SMART" id="SM00160">
    <property type="entry name" value="RanBD"/>
    <property type="match status" value="1"/>
</dbReference>
<dbReference type="SUPFAM" id="SSF50729">
    <property type="entry name" value="PH domain-like"/>
    <property type="match status" value="1"/>
</dbReference>
<keyword evidence="2" id="KW-0539">Nucleus</keyword>
<evidence type="ECO:0000259" key="4">
    <source>
        <dbReference type="PROSITE" id="PS50196"/>
    </source>
</evidence>
<dbReference type="Pfam" id="PF00638">
    <property type="entry name" value="Ran_BP1"/>
    <property type="match status" value="1"/>
</dbReference>
<comment type="subcellular location">
    <subcellularLocation>
        <location evidence="1">Nucleus</location>
    </subcellularLocation>
</comment>
<dbReference type="EMBL" id="CAJGYM010000028">
    <property type="protein sequence ID" value="CAD6192521.1"/>
    <property type="molecule type" value="Genomic_DNA"/>
</dbReference>
<keyword evidence="6" id="KW-1185">Reference proteome</keyword>
<dbReference type="PROSITE" id="PS50196">
    <property type="entry name" value="RANBD1"/>
    <property type="match status" value="1"/>
</dbReference>
<reference evidence="5" key="1">
    <citation type="submission" date="2020-10" db="EMBL/GenBank/DDBJ databases">
        <authorList>
            <person name="Kikuchi T."/>
        </authorList>
    </citation>
    <scope>NUCLEOTIDE SEQUENCE</scope>
    <source>
        <strain evidence="5">NKZ352</strain>
    </source>
</reference>
<proteinExistence type="predicted"/>
<evidence type="ECO:0000256" key="1">
    <source>
        <dbReference type="ARBA" id="ARBA00004123"/>
    </source>
</evidence>
<dbReference type="PANTHER" id="PTHR23138">
    <property type="entry name" value="RAN BINDING PROTEIN"/>
    <property type="match status" value="1"/>
</dbReference>
<sequence length="387" mass="42942">MSSSSGNGAFKSFFKKSALAAKADKVWSESKHDYSAANPANAHNTHLEKKSLGEVLGKLSAKKKEEDEIESNSNVKFVFGSKINDRVVKKANEDSASLEEAGSSQDGVDLPQKSAAELFKTAASAQKPEEDTGSNQIKFRAEAQEAAERAKEVEKQHASTSVVPLTTGEEADKNIFQASCKLHAFDTERRQFVEKGVCTLRINERMENGQVHHRIVARTSGTLRVVINSKIFADMLVERVDRRVKISAMGPEATGVQIFLLKFGFSKTDTGAETDQFYAILSDILKLEKGEHSRKRKADCDLNAENVKLREKEEDEEEGYKEDDDSKTEETAKNEEEPENLRTDKSVEDAEKVAQSEAEDSEKLDEGFVLLEKPDGTQSFESQEHAQ</sequence>
<dbReference type="Proteomes" id="UP000835052">
    <property type="component" value="Unassembled WGS sequence"/>
</dbReference>
<evidence type="ECO:0000313" key="5">
    <source>
        <dbReference type="EMBL" id="CAD6192521.1"/>
    </source>
</evidence>
<dbReference type="CDD" id="cd13180">
    <property type="entry name" value="RanBD_RanBP3"/>
    <property type="match status" value="1"/>
</dbReference>
<dbReference type="GO" id="GO:0005634">
    <property type="term" value="C:nucleus"/>
    <property type="evidence" value="ECO:0007669"/>
    <property type="project" value="UniProtKB-SubCell"/>
</dbReference>
<feature type="compositionally biased region" description="Acidic residues" evidence="3">
    <location>
        <begin position="313"/>
        <end position="327"/>
    </location>
</feature>
<comment type="caution">
    <text evidence="5">The sequence shown here is derived from an EMBL/GenBank/DDBJ whole genome shotgun (WGS) entry which is preliminary data.</text>
</comment>
<evidence type="ECO:0000256" key="2">
    <source>
        <dbReference type="ARBA" id="ARBA00023242"/>
    </source>
</evidence>
<feature type="region of interest" description="Disordered" evidence="3">
    <location>
        <begin position="142"/>
        <end position="161"/>
    </location>
</feature>
<evidence type="ECO:0000313" key="6">
    <source>
        <dbReference type="Proteomes" id="UP000835052"/>
    </source>
</evidence>
<gene>
    <name evidence="5" type="ORF">CAUJ_LOCUS8440</name>
</gene>
<name>A0A8S1HDJ7_9PELO</name>
<feature type="region of interest" description="Disordered" evidence="3">
    <location>
        <begin position="308"/>
        <end position="387"/>
    </location>
</feature>
<feature type="compositionally biased region" description="Basic and acidic residues" evidence="3">
    <location>
        <begin position="328"/>
        <end position="354"/>
    </location>
</feature>
<feature type="domain" description="RanBD1" evidence="4">
    <location>
        <begin position="152"/>
        <end position="238"/>
    </location>
</feature>
<organism evidence="5 6">
    <name type="scientific">Caenorhabditis auriculariae</name>
    <dbReference type="NCBI Taxonomy" id="2777116"/>
    <lineage>
        <taxon>Eukaryota</taxon>
        <taxon>Metazoa</taxon>
        <taxon>Ecdysozoa</taxon>
        <taxon>Nematoda</taxon>
        <taxon>Chromadorea</taxon>
        <taxon>Rhabditida</taxon>
        <taxon>Rhabditina</taxon>
        <taxon>Rhabditomorpha</taxon>
        <taxon>Rhabditoidea</taxon>
        <taxon>Rhabditidae</taxon>
        <taxon>Peloderinae</taxon>
        <taxon>Caenorhabditis</taxon>
    </lineage>
</organism>
<dbReference type="PANTHER" id="PTHR23138:SF142">
    <property type="entry name" value="RAN-BINDING PROTEIN 3B-RELATED"/>
    <property type="match status" value="1"/>
</dbReference>
<dbReference type="OrthoDB" id="185618at2759"/>
<evidence type="ECO:0000256" key="3">
    <source>
        <dbReference type="SAM" id="MobiDB-lite"/>
    </source>
</evidence>
<dbReference type="InterPro" id="IPR011993">
    <property type="entry name" value="PH-like_dom_sf"/>
</dbReference>